<dbReference type="EMBL" id="CAEZZK010000174">
    <property type="protein sequence ID" value="CAB4764509.1"/>
    <property type="molecule type" value="Genomic_DNA"/>
</dbReference>
<dbReference type="GO" id="GO:0016787">
    <property type="term" value="F:hydrolase activity"/>
    <property type="evidence" value="ECO:0007669"/>
    <property type="project" value="UniProtKB-KW"/>
</dbReference>
<feature type="domain" description="Alpha/beta hydrolase fold-3" evidence="2">
    <location>
        <begin position="102"/>
        <end position="319"/>
    </location>
</feature>
<dbReference type="InterPro" id="IPR029058">
    <property type="entry name" value="AB_hydrolase_fold"/>
</dbReference>
<protein>
    <submittedName>
        <fullName evidence="3">Unannotated protein</fullName>
    </submittedName>
</protein>
<dbReference type="SUPFAM" id="SSF53474">
    <property type="entry name" value="alpha/beta-Hydrolases"/>
    <property type="match status" value="1"/>
</dbReference>
<dbReference type="Pfam" id="PF07859">
    <property type="entry name" value="Abhydrolase_3"/>
    <property type="match status" value="1"/>
</dbReference>
<reference evidence="3" key="1">
    <citation type="submission" date="2020-05" db="EMBL/GenBank/DDBJ databases">
        <authorList>
            <person name="Chiriac C."/>
            <person name="Salcher M."/>
            <person name="Ghai R."/>
            <person name="Kavagutti S V."/>
        </authorList>
    </citation>
    <scope>NUCLEOTIDE SEQUENCE</scope>
</reference>
<evidence type="ECO:0000256" key="1">
    <source>
        <dbReference type="ARBA" id="ARBA00022801"/>
    </source>
</evidence>
<keyword evidence="1" id="KW-0378">Hydrolase</keyword>
<dbReference type="InterPro" id="IPR050300">
    <property type="entry name" value="GDXG_lipolytic_enzyme"/>
</dbReference>
<name>A0A6J6V0F7_9ZZZZ</name>
<evidence type="ECO:0000259" key="2">
    <source>
        <dbReference type="Pfam" id="PF07859"/>
    </source>
</evidence>
<dbReference type="AlphaFoldDB" id="A0A6J6V0F7"/>
<accession>A0A6J6V0F7</accession>
<organism evidence="3">
    <name type="scientific">freshwater metagenome</name>
    <dbReference type="NCBI Taxonomy" id="449393"/>
    <lineage>
        <taxon>unclassified sequences</taxon>
        <taxon>metagenomes</taxon>
        <taxon>ecological metagenomes</taxon>
    </lineage>
</organism>
<dbReference type="Gene3D" id="3.40.50.1820">
    <property type="entry name" value="alpha/beta hydrolase"/>
    <property type="match status" value="1"/>
</dbReference>
<dbReference type="PANTHER" id="PTHR48081:SF8">
    <property type="entry name" value="ALPHA_BETA HYDROLASE FOLD-3 DOMAIN-CONTAINING PROTEIN-RELATED"/>
    <property type="match status" value="1"/>
</dbReference>
<proteinExistence type="predicted"/>
<dbReference type="PANTHER" id="PTHR48081">
    <property type="entry name" value="AB HYDROLASE SUPERFAMILY PROTEIN C4A8.06C"/>
    <property type="match status" value="1"/>
</dbReference>
<evidence type="ECO:0000313" key="3">
    <source>
        <dbReference type="EMBL" id="CAB4764509.1"/>
    </source>
</evidence>
<gene>
    <name evidence="3" type="ORF">UFOPK2855_00893</name>
</gene>
<dbReference type="InterPro" id="IPR013094">
    <property type="entry name" value="AB_hydrolase_3"/>
</dbReference>
<sequence length="344" mass="37816">MNYKNKNTERLDPRLHNFINLLGDAPEKRNSTRDEAVAAANTPDAIAGREKWQQFVNLSDNEELAPSKGLKIWSEKITSHPDNNSINLQIIRPDTDEILPCVYYIHGGAMSQLSCYLGNYRAWGKMIAAHGVAVVMVDFRNSVGPSSVEETGPFPCGLNDCLSGLRWLHANSEKLRIDASQVTVSGDSGGGNLSMALAIKLNRSNELKLIAGLYLFCPYLMGDYPNDAFPSSIENNKILLDLNGNGPVLGYGIEHLEQKNPLAWPYFAQDADLKGLPPVVISANECDPLRDENIFFYRKLLAAGVAARCRLIMGTMHATEMFLPTACPEISHDGAAHLALFAKK</sequence>